<evidence type="ECO:0000313" key="2">
    <source>
        <dbReference type="Proteomes" id="UP000316614"/>
    </source>
</evidence>
<evidence type="ECO:0000313" key="1">
    <source>
        <dbReference type="EMBL" id="QDH78820.1"/>
    </source>
</evidence>
<dbReference type="AlphaFoldDB" id="A0A514CGC9"/>
<dbReference type="OrthoDB" id="5735516at2"/>
<name>A0A514CGC9_9BACT</name>
<proteinExistence type="predicted"/>
<dbReference type="Pfam" id="PF20420">
    <property type="entry name" value="DUF6702"/>
    <property type="match status" value="1"/>
</dbReference>
<dbReference type="EMBL" id="CP041253">
    <property type="protein sequence ID" value="QDH78820.1"/>
    <property type="molecule type" value="Genomic_DNA"/>
</dbReference>
<sequence>MFYNYIFSFMIGWVAYFHPFYISVTDINYNEASQSLEIAQKIFWDDLEVALGNEAGKSVDFMDPQDPDELSLMIKNYLLKHNMISVNGKKASLEYLGFEVEEDAAWFYLEAKGISKPGEVEISNEILISDYPDQRNMVNFYVDGEPKTLILYGDNESGRLEF</sequence>
<dbReference type="Proteomes" id="UP000316614">
    <property type="component" value="Chromosome"/>
</dbReference>
<reference evidence="1 2" key="1">
    <citation type="submission" date="2019-06" db="EMBL/GenBank/DDBJ databases">
        <title>Echinicola alkalisoli sp. nov. isolated from saline soil.</title>
        <authorList>
            <person name="Sun J.-Q."/>
            <person name="Xu L."/>
        </authorList>
    </citation>
    <scope>NUCLEOTIDE SEQUENCE [LARGE SCALE GENOMIC DNA]</scope>
    <source>
        <strain evidence="1 2">LN3S3</strain>
    </source>
</reference>
<dbReference type="InterPro" id="IPR046525">
    <property type="entry name" value="DUF6702"/>
</dbReference>
<organism evidence="1 2">
    <name type="scientific">Echinicola soli</name>
    <dbReference type="NCBI Taxonomy" id="2591634"/>
    <lineage>
        <taxon>Bacteria</taxon>
        <taxon>Pseudomonadati</taxon>
        <taxon>Bacteroidota</taxon>
        <taxon>Cytophagia</taxon>
        <taxon>Cytophagales</taxon>
        <taxon>Cyclobacteriaceae</taxon>
        <taxon>Echinicola</taxon>
    </lineage>
</organism>
<protein>
    <submittedName>
        <fullName evidence="1">Uncharacterized protein</fullName>
    </submittedName>
</protein>
<gene>
    <name evidence="1" type="ORF">FKX85_07140</name>
</gene>
<dbReference type="KEGG" id="echi:FKX85_07140"/>
<accession>A0A514CGC9</accession>
<keyword evidence="2" id="KW-1185">Reference proteome</keyword>